<sequence>VNILYFLFFFVVPQPRRFVCTDNEHRLNSCKARSLSLERWQPANFLADVEYSVFIRPLLTGLLSEEFYSISFYNILEPLLHGQIHKQNLGREQIVLPVSLRM</sequence>
<comment type="caution">
    <text evidence="1">The sequence shown here is derived from an EMBL/GenBank/DDBJ whole genome shotgun (WGS) entry which is preliminary data.</text>
</comment>
<dbReference type="RefSeq" id="WP_302042653.1">
    <property type="nucleotide sequence ID" value="NZ_JAUKPO010000105.1"/>
</dbReference>
<organism evidence="1 2">
    <name type="scientific">Rhodocytophaga aerolata</name>
    <dbReference type="NCBI Taxonomy" id="455078"/>
    <lineage>
        <taxon>Bacteria</taxon>
        <taxon>Pseudomonadati</taxon>
        <taxon>Bacteroidota</taxon>
        <taxon>Cytophagia</taxon>
        <taxon>Cytophagales</taxon>
        <taxon>Rhodocytophagaceae</taxon>
        <taxon>Rhodocytophaga</taxon>
    </lineage>
</organism>
<gene>
    <name evidence="1" type="ORF">Q0590_36655</name>
</gene>
<dbReference type="EMBL" id="JAUKPO010000105">
    <property type="protein sequence ID" value="MDO1451858.1"/>
    <property type="molecule type" value="Genomic_DNA"/>
</dbReference>
<accession>A0ABT8RKE6</accession>
<reference evidence="1" key="1">
    <citation type="submission" date="2023-07" db="EMBL/GenBank/DDBJ databases">
        <title>The genome sequence of Rhodocytophaga aerolata KACC 12507.</title>
        <authorList>
            <person name="Zhang X."/>
        </authorList>
    </citation>
    <scope>NUCLEOTIDE SEQUENCE</scope>
    <source>
        <strain evidence="1">KACC 12507</strain>
    </source>
</reference>
<keyword evidence="2" id="KW-1185">Reference proteome</keyword>
<feature type="non-terminal residue" evidence="1">
    <location>
        <position position="1"/>
    </location>
</feature>
<protein>
    <submittedName>
        <fullName evidence="1">Uncharacterized protein</fullName>
    </submittedName>
</protein>
<dbReference type="Proteomes" id="UP001168528">
    <property type="component" value="Unassembled WGS sequence"/>
</dbReference>
<name>A0ABT8RKE6_9BACT</name>
<evidence type="ECO:0000313" key="1">
    <source>
        <dbReference type="EMBL" id="MDO1451858.1"/>
    </source>
</evidence>
<evidence type="ECO:0000313" key="2">
    <source>
        <dbReference type="Proteomes" id="UP001168528"/>
    </source>
</evidence>
<proteinExistence type="predicted"/>